<reference evidence="2 4" key="1">
    <citation type="journal article" date="2014" name="BMC Genomics">
        <title>Genome sequence of Anopheles sinensis provides insight into genetics basis of mosquito competence for malaria parasites.</title>
        <authorList>
            <person name="Zhou D."/>
            <person name="Zhang D."/>
            <person name="Ding G."/>
            <person name="Shi L."/>
            <person name="Hou Q."/>
            <person name="Ye Y."/>
            <person name="Xu Y."/>
            <person name="Zhou H."/>
            <person name="Xiong C."/>
            <person name="Li S."/>
            <person name="Yu J."/>
            <person name="Hong S."/>
            <person name="Yu X."/>
            <person name="Zou P."/>
            <person name="Chen C."/>
            <person name="Chang X."/>
            <person name="Wang W."/>
            <person name="Lv Y."/>
            <person name="Sun Y."/>
            <person name="Ma L."/>
            <person name="Shen B."/>
            <person name="Zhu C."/>
        </authorList>
    </citation>
    <scope>NUCLEOTIDE SEQUENCE [LARGE SCALE GENOMIC DNA]</scope>
</reference>
<dbReference type="EnsemblMetazoa" id="ASIC014529-RA">
    <property type="protein sequence ID" value="ASIC014529-PA"/>
    <property type="gene ID" value="ASIC014529"/>
</dbReference>
<evidence type="ECO:0000313" key="3">
    <source>
        <dbReference type="EnsemblMetazoa" id="ASIC014529-PA"/>
    </source>
</evidence>
<reference evidence="3" key="2">
    <citation type="submission" date="2020-05" db="UniProtKB">
        <authorList>
            <consortium name="EnsemblMetazoa"/>
        </authorList>
    </citation>
    <scope>IDENTIFICATION</scope>
</reference>
<dbReference type="EMBL" id="KE525318">
    <property type="protein sequence ID" value="KFB46534.1"/>
    <property type="molecule type" value="Genomic_DNA"/>
</dbReference>
<dbReference type="EMBL" id="ATLV01021442">
    <property type="status" value="NOT_ANNOTATED_CDS"/>
    <property type="molecule type" value="Genomic_DNA"/>
</dbReference>
<accession>A0A084W8J0</accession>
<keyword evidence="4" id="KW-1185">Reference proteome</keyword>
<gene>
    <name evidence="2" type="ORF">ZHAS_00014529</name>
</gene>
<name>A0A084W8J0_ANOSI</name>
<dbReference type="Proteomes" id="UP000030765">
    <property type="component" value="Unassembled WGS sequence"/>
</dbReference>
<organism evidence="2">
    <name type="scientific">Anopheles sinensis</name>
    <name type="common">Mosquito</name>
    <dbReference type="NCBI Taxonomy" id="74873"/>
    <lineage>
        <taxon>Eukaryota</taxon>
        <taxon>Metazoa</taxon>
        <taxon>Ecdysozoa</taxon>
        <taxon>Arthropoda</taxon>
        <taxon>Hexapoda</taxon>
        <taxon>Insecta</taxon>
        <taxon>Pterygota</taxon>
        <taxon>Neoptera</taxon>
        <taxon>Endopterygota</taxon>
        <taxon>Diptera</taxon>
        <taxon>Nematocera</taxon>
        <taxon>Culicoidea</taxon>
        <taxon>Culicidae</taxon>
        <taxon>Anophelinae</taxon>
        <taxon>Anopheles</taxon>
    </lineage>
</organism>
<evidence type="ECO:0000313" key="4">
    <source>
        <dbReference type="Proteomes" id="UP000030765"/>
    </source>
</evidence>
<dbReference type="VEuPathDB" id="VectorBase:ASIC014529"/>
<proteinExistence type="predicted"/>
<sequence length="79" mass="8745">MLISANTVHGSTVCKDGCFIGTSSRRDVSAPTATPRPPMVTTLAAPNRQWPQRREHYSVMITSRTDGCLALPERDMENR</sequence>
<feature type="region of interest" description="Disordered" evidence="1">
    <location>
        <begin position="21"/>
        <end position="42"/>
    </location>
</feature>
<protein>
    <submittedName>
        <fullName evidence="2 3">Uncharacterized protein</fullName>
    </submittedName>
</protein>
<dbReference type="AlphaFoldDB" id="A0A084W8J0"/>
<evidence type="ECO:0000256" key="1">
    <source>
        <dbReference type="SAM" id="MobiDB-lite"/>
    </source>
</evidence>
<evidence type="ECO:0000313" key="2">
    <source>
        <dbReference type="EMBL" id="KFB46534.1"/>
    </source>
</evidence>